<evidence type="ECO:0000313" key="2">
    <source>
        <dbReference type="Proteomes" id="UP000249819"/>
    </source>
</evidence>
<accession>A0A327VZJ5</accession>
<comment type="caution">
    <text evidence="1">The sequence shown here is derived from an EMBL/GenBank/DDBJ whole genome shotgun (WGS) entry which is preliminary data.</text>
</comment>
<evidence type="ECO:0000313" key="1">
    <source>
        <dbReference type="EMBL" id="RAJ80386.1"/>
    </source>
</evidence>
<reference evidence="1 2" key="1">
    <citation type="submission" date="2018-06" db="EMBL/GenBank/DDBJ databases">
        <title>Genomic Encyclopedia of Archaeal and Bacterial Type Strains, Phase II (KMG-II): from individual species to whole genera.</title>
        <authorList>
            <person name="Goeker M."/>
        </authorList>
    </citation>
    <scope>NUCLEOTIDE SEQUENCE [LARGE SCALE GENOMIC DNA]</scope>
    <source>
        <strain evidence="1 2">DSM 29821</strain>
    </source>
</reference>
<dbReference type="Proteomes" id="UP000249819">
    <property type="component" value="Unassembled WGS sequence"/>
</dbReference>
<dbReference type="OrthoDB" id="6971689at2"/>
<proteinExistence type="predicted"/>
<organism evidence="1 2">
    <name type="scientific">Chitinophaga dinghuensis</name>
    <dbReference type="NCBI Taxonomy" id="1539050"/>
    <lineage>
        <taxon>Bacteria</taxon>
        <taxon>Pseudomonadati</taxon>
        <taxon>Bacteroidota</taxon>
        <taxon>Chitinophagia</taxon>
        <taxon>Chitinophagales</taxon>
        <taxon>Chitinophagaceae</taxon>
        <taxon>Chitinophaga</taxon>
    </lineage>
</organism>
<dbReference type="AlphaFoldDB" id="A0A327VZJ5"/>
<gene>
    <name evidence="1" type="ORF">CLV59_105495</name>
</gene>
<sequence length="265" mass="30913">MYRGFNIKGLHEGIKVNHVDYYHKIGIQQYDGQKKQIEKTLKSFVSKEGFLDGSKMQDHWFPQVDADVFISHSHKNLKMAIVLAGWLHKVFKLKSFIDSCIWQYADNLLKIIDNEQCRNDHGNKYDYKKRNASTSHVHMMLSSALGMMMHKTECIFFLNTPEAVSSFDNLEMTSSPWIYMEIGMTQLIEKKSKNWHRRIKDRNFSGTEDLNESILHNLDLSHLTTINLDRLNDWRSKYERGGYSGNALDALYDLYPPKGKTTLHS</sequence>
<keyword evidence="2" id="KW-1185">Reference proteome</keyword>
<evidence type="ECO:0008006" key="3">
    <source>
        <dbReference type="Google" id="ProtNLM"/>
    </source>
</evidence>
<name>A0A327VZJ5_9BACT</name>
<dbReference type="RefSeq" id="WP_111593375.1">
    <property type="nucleotide sequence ID" value="NZ_QLMA01000005.1"/>
</dbReference>
<dbReference type="EMBL" id="QLMA01000005">
    <property type="protein sequence ID" value="RAJ80386.1"/>
    <property type="molecule type" value="Genomic_DNA"/>
</dbReference>
<protein>
    <recommendedName>
        <fullName evidence="3">TIR domain-containing protein</fullName>
    </recommendedName>
</protein>